<protein>
    <submittedName>
        <fullName evidence="10">Alkylation response protein AidB-like acyl-CoA dehydrogenase</fullName>
    </submittedName>
</protein>
<dbReference type="AlphaFoldDB" id="A0A7Y9GNL0"/>
<dbReference type="Gene3D" id="2.40.110.10">
    <property type="entry name" value="Butyryl-CoA Dehydrogenase, subunit A, domain 2"/>
    <property type="match status" value="1"/>
</dbReference>
<reference evidence="10 11" key="1">
    <citation type="submission" date="2020-07" db="EMBL/GenBank/DDBJ databases">
        <title>Sequencing the genomes of 1000 actinobacteria strains.</title>
        <authorList>
            <person name="Klenk H.-P."/>
        </authorList>
    </citation>
    <scope>NUCLEOTIDE SEQUENCE [LARGE SCALE GENOMIC DNA]</scope>
    <source>
        <strain evidence="10 11">DSM 24662</strain>
    </source>
</reference>
<dbReference type="Pfam" id="PF00441">
    <property type="entry name" value="Acyl-CoA_dh_1"/>
    <property type="match status" value="1"/>
</dbReference>
<sequence length="389" mass="43199">MEFELTADERRWREEVRAFLAEHLTAEVVAEKTEKHPQGRSPAVAEFWSRVKERGWHRLTWPKAYGGSELDPVRRMILLDEFEYWRAPSWDMTITSLAPVIIAHGTDDNREDWLPGIGEGSVRFALGYSEPNSGTDLASLRTSAVLDGDEWVINGEKIWNSGAHYQTHEWLAVRTGEGGPRGISIIIVPIDAPGVSVAPIWTWGDHRTNSTHFDNVRVPRRNLMGEVNKGWTYITAALENERGGLGSAGGVRRLLDDLVAELRRTRVDGVLLSEDPVVRTTVAEFAAELSALEIMNFDAALNGSNGSFEAVSATMSKVVSTELRSRIARFGLDVLGLRGQESGSTAPVDGWIEYEYRGAPLWQFVGGANEVMRDLIAQRGAGLPRPPRR</sequence>
<dbReference type="Gene3D" id="1.20.140.10">
    <property type="entry name" value="Butyryl-CoA Dehydrogenase, subunit A, domain 3"/>
    <property type="match status" value="1"/>
</dbReference>
<keyword evidence="11" id="KW-1185">Reference proteome</keyword>
<dbReference type="GO" id="GO:0005886">
    <property type="term" value="C:plasma membrane"/>
    <property type="evidence" value="ECO:0007669"/>
    <property type="project" value="TreeGrafter"/>
</dbReference>
<evidence type="ECO:0000256" key="2">
    <source>
        <dbReference type="ARBA" id="ARBA00009347"/>
    </source>
</evidence>
<feature type="domain" description="Acyl-CoA oxidase/dehydrogenase middle" evidence="8">
    <location>
        <begin position="125"/>
        <end position="216"/>
    </location>
</feature>
<gene>
    <name evidence="10" type="ORF">BJ991_001690</name>
</gene>
<accession>A0A7Y9GNL0</accession>
<evidence type="ECO:0000313" key="10">
    <source>
        <dbReference type="EMBL" id="NYE19662.1"/>
    </source>
</evidence>
<keyword evidence="3 6" id="KW-0285">Flavoprotein</keyword>
<dbReference type="InterPro" id="IPR052161">
    <property type="entry name" value="Mycobact_Acyl-CoA_DH"/>
</dbReference>
<dbReference type="RefSeq" id="WP_179489145.1">
    <property type="nucleotide sequence ID" value="NZ_JACCBV010000001.1"/>
</dbReference>
<proteinExistence type="inferred from homology"/>
<dbReference type="GO" id="GO:0050660">
    <property type="term" value="F:flavin adenine dinucleotide binding"/>
    <property type="evidence" value="ECO:0007669"/>
    <property type="project" value="InterPro"/>
</dbReference>
<evidence type="ECO:0000256" key="3">
    <source>
        <dbReference type="ARBA" id="ARBA00022630"/>
    </source>
</evidence>
<keyword evidence="5 6" id="KW-0560">Oxidoreductase</keyword>
<evidence type="ECO:0000259" key="7">
    <source>
        <dbReference type="Pfam" id="PF00441"/>
    </source>
</evidence>
<dbReference type="Pfam" id="PF02771">
    <property type="entry name" value="Acyl-CoA_dh_N"/>
    <property type="match status" value="1"/>
</dbReference>
<feature type="domain" description="Acyl-CoA dehydrogenase/oxidase N-terminal" evidence="9">
    <location>
        <begin position="6"/>
        <end position="120"/>
    </location>
</feature>
<name>A0A7Y9GNL0_9MICO</name>
<dbReference type="PANTHER" id="PTHR43292">
    <property type="entry name" value="ACYL-COA DEHYDROGENASE"/>
    <property type="match status" value="1"/>
</dbReference>
<keyword evidence="4 6" id="KW-0274">FAD</keyword>
<dbReference type="InterPro" id="IPR036250">
    <property type="entry name" value="AcylCo_DH-like_C"/>
</dbReference>
<dbReference type="InterPro" id="IPR013786">
    <property type="entry name" value="AcylCoA_DH/ox_N"/>
</dbReference>
<dbReference type="GO" id="GO:0016627">
    <property type="term" value="F:oxidoreductase activity, acting on the CH-CH group of donors"/>
    <property type="evidence" value="ECO:0007669"/>
    <property type="project" value="InterPro"/>
</dbReference>
<dbReference type="SUPFAM" id="SSF56645">
    <property type="entry name" value="Acyl-CoA dehydrogenase NM domain-like"/>
    <property type="match status" value="1"/>
</dbReference>
<comment type="similarity">
    <text evidence="2 6">Belongs to the acyl-CoA dehydrogenase family.</text>
</comment>
<evidence type="ECO:0000256" key="4">
    <source>
        <dbReference type="ARBA" id="ARBA00022827"/>
    </source>
</evidence>
<evidence type="ECO:0000259" key="9">
    <source>
        <dbReference type="Pfam" id="PF02771"/>
    </source>
</evidence>
<evidence type="ECO:0000256" key="1">
    <source>
        <dbReference type="ARBA" id="ARBA00001974"/>
    </source>
</evidence>
<evidence type="ECO:0000256" key="5">
    <source>
        <dbReference type="ARBA" id="ARBA00023002"/>
    </source>
</evidence>
<evidence type="ECO:0000259" key="8">
    <source>
        <dbReference type="Pfam" id="PF02770"/>
    </source>
</evidence>
<organism evidence="10 11">
    <name type="scientific">Microbacterium immunditiarum</name>
    <dbReference type="NCBI Taxonomy" id="337480"/>
    <lineage>
        <taxon>Bacteria</taxon>
        <taxon>Bacillati</taxon>
        <taxon>Actinomycetota</taxon>
        <taxon>Actinomycetes</taxon>
        <taxon>Micrococcales</taxon>
        <taxon>Microbacteriaceae</taxon>
        <taxon>Microbacterium</taxon>
    </lineage>
</organism>
<evidence type="ECO:0000313" key="11">
    <source>
        <dbReference type="Proteomes" id="UP000576969"/>
    </source>
</evidence>
<feature type="domain" description="Acyl-CoA dehydrogenase/oxidase C-terminal" evidence="7">
    <location>
        <begin position="228"/>
        <end position="379"/>
    </location>
</feature>
<comment type="caution">
    <text evidence="10">The sequence shown here is derived from an EMBL/GenBank/DDBJ whole genome shotgun (WGS) entry which is preliminary data.</text>
</comment>
<dbReference type="Gene3D" id="1.10.540.10">
    <property type="entry name" value="Acyl-CoA dehydrogenase/oxidase, N-terminal domain"/>
    <property type="match status" value="1"/>
</dbReference>
<comment type="cofactor">
    <cofactor evidence="1 6">
        <name>FAD</name>
        <dbReference type="ChEBI" id="CHEBI:57692"/>
    </cofactor>
</comment>
<dbReference type="InterPro" id="IPR037069">
    <property type="entry name" value="AcylCoA_DH/ox_N_sf"/>
</dbReference>
<dbReference type="Pfam" id="PF02770">
    <property type="entry name" value="Acyl-CoA_dh_M"/>
    <property type="match status" value="1"/>
</dbReference>
<dbReference type="InterPro" id="IPR006091">
    <property type="entry name" value="Acyl-CoA_Oxase/DH_mid-dom"/>
</dbReference>
<dbReference type="InterPro" id="IPR009100">
    <property type="entry name" value="AcylCoA_DH/oxidase_NM_dom_sf"/>
</dbReference>
<dbReference type="InterPro" id="IPR046373">
    <property type="entry name" value="Acyl-CoA_Oxase/DH_mid-dom_sf"/>
</dbReference>
<dbReference type="PANTHER" id="PTHR43292:SF3">
    <property type="entry name" value="ACYL-COA DEHYDROGENASE FADE29"/>
    <property type="match status" value="1"/>
</dbReference>
<dbReference type="EMBL" id="JACCBV010000001">
    <property type="protein sequence ID" value="NYE19662.1"/>
    <property type="molecule type" value="Genomic_DNA"/>
</dbReference>
<dbReference type="Proteomes" id="UP000576969">
    <property type="component" value="Unassembled WGS sequence"/>
</dbReference>
<evidence type="ECO:0000256" key="6">
    <source>
        <dbReference type="RuleBase" id="RU362125"/>
    </source>
</evidence>
<dbReference type="InterPro" id="IPR009075">
    <property type="entry name" value="AcylCo_DH/oxidase_C"/>
</dbReference>
<dbReference type="SUPFAM" id="SSF47203">
    <property type="entry name" value="Acyl-CoA dehydrogenase C-terminal domain-like"/>
    <property type="match status" value="1"/>
</dbReference>